<evidence type="ECO:0000313" key="2">
    <source>
        <dbReference type="EMBL" id="SFG49158.1"/>
    </source>
</evidence>
<organism evidence="2 3">
    <name type="scientific">Desulfotruncus arcticus DSM 17038</name>
    <dbReference type="NCBI Taxonomy" id="1121424"/>
    <lineage>
        <taxon>Bacteria</taxon>
        <taxon>Bacillati</taxon>
        <taxon>Bacillota</taxon>
        <taxon>Clostridia</taxon>
        <taxon>Eubacteriales</taxon>
        <taxon>Desulfallaceae</taxon>
        <taxon>Desulfotruncus</taxon>
    </lineage>
</organism>
<dbReference type="RefSeq" id="WP_337833497.1">
    <property type="nucleotide sequence ID" value="NZ_FOOX01000005.1"/>
</dbReference>
<dbReference type="EMBL" id="FOOX01000005">
    <property type="protein sequence ID" value="SFG49158.1"/>
    <property type="molecule type" value="Genomic_DNA"/>
</dbReference>
<evidence type="ECO:0000313" key="3">
    <source>
        <dbReference type="Proteomes" id="UP000199337"/>
    </source>
</evidence>
<feature type="transmembrane region" description="Helical" evidence="1">
    <location>
        <begin position="46"/>
        <end position="67"/>
    </location>
</feature>
<keyword evidence="1" id="KW-1133">Transmembrane helix</keyword>
<sequence length="111" mass="12377">MMSITLLLFGLIVLLLVVLSIRERVRWRTMRDKNWDAIGEAKTSPLSQAIVNLVGTAGGIYLSLVLLQTFLEVNMPRSIALAGMDLEPLASIAIALAIIQPFIARFWLKKR</sequence>
<dbReference type="AlphaFoldDB" id="A0A1I2S8N8"/>
<keyword evidence="1" id="KW-0472">Membrane</keyword>
<dbReference type="Proteomes" id="UP000199337">
    <property type="component" value="Unassembled WGS sequence"/>
</dbReference>
<accession>A0A1I2S8N8</accession>
<name>A0A1I2S8N8_9FIRM</name>
<keyword evidence="3" id="KW-1185">Reference proteome</keyword>
<protein>
    <submittedName>
        <fullName evidence="2">Uncharacterized protein</fullName>
    </submittedName>
</protein>
<gene>
    <name evidence="2" type="ORF">SAMN05660649_01819</name>
</gene>
<feature type="transmembrane region" description="Helical" evidence="1">
    <location>
        <begin position="88"/>
        <end position="108"/>
    </location>
</feature>
<keyword evidence="1" id="KW-0812">Transmembrane</keyword>
<evidence type="ECO:0000256" key="1">
    <source>
        <dbReference type="SAM" id="Phobius"/>
    </source>
</evidence>
<reference evidence="3" key="1">
    <citation type="submission" date="2016-10" db="EMBL/GenBank/DDBJ databases">
        <authorList>
            <person name="Varghese N."/>
            <person name="Submissions S."/>
        </authorList>
    </citation>
    <scope>NUCLEOTIDE SEQUENCE [LARGE SCALE GENOMIC DNA]</scope>
    <source>
        <strain evidence="3">DSM 17038</strain>
    </source>
</reference>
<proteinExistence type="predicted"/>